<organism evidence="3 4">
    <name type="scientific">Mycobacterium simiae</name>
    <name type="common">Mycobacterium habana</name>
    <dbReference type="NCBI Taxonomy" id="1784"/>
    <lineage>
        <taxon>Bacteria</taxon>
        <taxon>Bacillati</taxon>
        <taxon>Actinomycetota</taxon>
        <taxon>Actinomycetes</taxon>
        <taxon>Mycobacteriales</taxon>
        <taxon>Mycobacteriaceae</taxon>
        <taxon>Mycobacterium</taxon>
        <taxon>Mycobacterium simiae complex</taxon>
    </lineage>
</organism>
<dbReference type="RefSeq" id="WP_149652938.1">
    <property type="nucleotide sequence ID" value="NZ_VTZN01000019.1"/>
</dbReference>
<feature type="compositionally biased region" description="Pro residues" evidence="1">
    <location>
        <begin position="1"/>
        <end position="10"/>
    </location>
</feature>
<feature type="region of interest" description="Disordered" evidence="1">
    <location>
        <begin position="1"/>
        <end position="106"/>
    </location>
</feature>
<feature type="transmembrane region" description="Helical" evidence="2">
    <location>
        <begin position="112"/>
        <end position="132"/>
    </location>
</feature>
<keyword evidence="2" id="KW-0812">Transmembrane</keyword>
<evidence type="ECO:0000313" key="3">
    <source>
        <dbReference type="EMBL" id="KAA1251228.1"/>
    </source>
</evidence>
<feature type="compositionally biased region" description="Low complexity" evidence="1">
    <location>
        <begin position="80"/>
        <end position="98"/>
    </location>
</feature>
<evidence type="ECO:0000256" key="1">
    <source>
        <dbReference type="SAM" id="MobiDB-lite"/>
    </source>
</evidence>
<dbReference type="Pfam" id="PF11209">
    <property type="entry name" value="LmeA"/>
    <property type="match status" value="1"/>
</dbReference>
<keyword evidence="2" id="KW-0472">Membrane</keyword>
<proteinExistence type="predicted"/>
<comment type="caution">
    <text evidence="3">The sequence shown here is derived from an EMBL/GenBank/DDBJ whole genome shotgun (WGS) entry which is preliminary data.</text>
</comment>
<gene>
    <name evidence="3" type="ORF">F0Q45_05280</name>
</gene>
<name>A0A5B1BQZ7_MYCSI</name>
<evidence type="ECO:0000256" key="2">
    <source>
        <dbReference type="SAM" id="Phobius"/>
    </source>
</evidence>
<dbReference type="OrthoDB" id="4201904at2"/>
<sequence length="349" mass="36536">MTNPQGPPNEGPSTWSRPTNPDPFGRPQAPADPAGGQLRSSGPGGAQTQEPPTEAGQAAPQTEPLTAANADAQHPSSSRPPAAAAAATTTLATPQEEPASGKTKRRWRRDPLSVFLILIIVFSLVLAGLIGGELYARRVANSKVAAAVACEVKDQATASFGVAPLLLWQLATRHFTNITVETAGNQVRDAKGMKLKISIQDVQLKSTPSSQGTVGALDATISWSAEGIKESVQNAIPILGEFVTNSVVTHPADGTIELKGMLNDIIAKPEVSGNGLRLQIVSFNTLGFSLPKETVQSTLDAFTADLTKNYPLGIHADSVQVTSTGVTSRFSTRNATIPYGAQNPCFANI</sequence>
<dbReference type="InterPro" id="IPR021373">
    <property type="entry name" value="DUF2993"/>
</dbReference>
<reference evidence="3 4" key="1">
    <citation type="submission" date="2019-09" db="EMBL/GenBank/DDBJ databases">
        <title>Report of infection by Mycobacterium simiae a patient suffering from pulmonary tuberculosis.</title>
        <authorList>
            <person name="Mohanty P.S."/>
            <person name="Bansal A.K."/>
            <person name="Singh H."/>
            <person name="Sharma S."/>
            <person name="Patil S.A."/>
            <person name="Upadhaya P."/>
            <person name="Singh P.K."/>
            <person name="Kumar D."/>
            <person name="Kumar S."/>
            <person name="Singh R.K."/>
            <person name="Chaudhary B."/>
        </authorList>
    </citation>
    <scope>NUCLEOTIDE SEQUENCE [LARGE SCALE GENOMIC DNA]</scope>
    <source>
        <strain evidence="3 4">JAL-560-SIM</strain>
    </source>
</reference>
<dbReference type="EMBL" id="VTZN01000019">
    <property type="protein sequence ID" value="KAA1251228.1"/>
    <property type="molecule type" value="Genomic_DNA"/>
</dbReference>
<accession>A0A5B1BQZ7</accession>
<keyword evidence="2" id="KW-1133">Transmembrane helix</keyword>
<dbReference type="Proteomes" id="UP000324701">
    <property type="component" value="Unassembled WGS sequence"/>
</dbReference>
<dbReference type="AlphaFoldDB" id="A0A5B1BQZ7"/>
<keyword evidence="4" id="KW-1185">Reference proteome</keyword>
<protein>
    <submittedName>
        <fullName evidence="3">DUF2993 domain-containing protein</fullName>
    </submittedName>
</protein>
<evidence type="ECO:0000313" key="4">
    <source>
        <dbReference type="Proteomes" id="UP000324701"/>
    </source>
</evidence>